<comment type="caution">
    <text evidence="2">The sequence shown here is derived from an EMBL/GenBank/DDBJ whole genome shotgun (WGS) entry which is preliminary data.</text>
</comment>
<evidence type="ECO:0000313" key="2">
    <source>
        <dbReference type="EMBL" id="MBP2476443.1"/>
    </source>
</evidence>
<proteinExistence type="predicted"/>
<dbReference type="RefSeq" id="WP_143342587.1">
    <property type="nucleotide sequence ID" value="NZ_MUMG01000104.1"/>
</dbReference>
<accession>A0ABS5AIQ1</accession>
<feature type="chain" id="PRO_5045678184" description="Secreted protein" evidence="1">
    <location>
        <begin position="22"/>
        <end position="153"/>
    </location>
</feature>
<evidence type="ECO:0008006" key="4">
    <source>
        <dbReference type="Google" id="ProtNLM"/>
    </source>
</evidence>
<evidence type="ECO:0000313" key="3">
    <source>
        <dbReference type="Proteomes" id="UP001519363"/>
    </source>
</evidence>
<organism evidence="2 3">
    <name type="scientific">Crossiella equi</name>
    <dbReference type="NCBI Taxonomy" id="130796"/>
    <lineage>
        <taxon>Bacteria</taxon>
        <taxon>Bacillati</taxon>
        <taxon>Actinomycetota</taxon>
        <taxon>Actinomycetes</taxon>
        <taxon>Pseudonocardiales</taxon>
        <taxon>Pseudonocardiaceae</taxon>
        <taxon>Crossiella</taxon>
    </lineage>
</organism>
<dbReference type="PROSITE" id="PS51257">
    <property type="entry name" value="PROKAR_LIPOPROTEIN"/>
    <property type="match status" value="1"/>
</dbReference>
<keyword evidence="3" id="KW-1185">Reference proteome</keyword>
<gene>
    <name evidence="2" type="ORF">JOF53_005315</name>
</gene>
<keyword evidence="1" id="KW-0732">Signal</keyword>
<sequence>MSKVSVLFAAVALLLGGCTVAVPGEADRDRQARSPWCQQVCDGIQKLRENKQCTATDRDRTKFADCYLWQDDVFKQLEQTKKVLAGQPGFGNRKLFADALAAANRAMVENARDQCYRPAGAGDEPRGARCADHLSAVVSSLTEVDALVSAPGW</sequence>
<evidence type="ECO:0000256" key="1">
    <source>
        <dbReference type="SAM" id="SignalP"/>
    </source>
</evidence>
<feature type="signal peptide" evidence="1">
    <location>
        <begin position="1"/>
        <end position="21"/>
    </location>
</feature>
<protein>
    <recommendedName>
        <fullName evidence="4">Secreted protein</fullName>
    </recommendedName>
</protein>
<dbReference type="EMBL" id="JAGIOO010000001">
    <property type="protein sequence ID" value="MBP2476443.1"/>
    <property type="molecule type" value="Genomic_DNA"/>
</dbReference>
<dbReference type="Proteomes" id="UP001519363">
    <property type="component" value="Unassembled WGS sequence"/>
</dbReference>
<reference evidence="2 3" key="1">
    <citation type="submission" date="2021-03" db="EMBL/GenBank/DDBJ databases">
        <title>Sequencing the genomes of 1000 actinobacteria strains.</title>
        <authorList>
            <person name="Klenk H.-P."/>
        </authorList>
    </citation>
    <scope>NUCLEOTIDE SEQUENCE [LARGE SCALE GENOMIC DNA]</scope>
    <source>
        <strain evidence="2 3">DSM 44580</strain>
    </source>
</reference>
<name>A0ABS5AIQ1_9PSEU</name>